<sequence>MVYLVSPEDSMKLDNFCVESDCKLLVDSINGYSRIPRSCNKAAHWAANRARVRRESNIWMFVRPPDLDAILTIDCISAGFHVT</sequence>
<evidence type="ECO:0000313" key="2">
    <source>
        <dbReference type="Proteomes" id="UP001327560"/>
    </source>
</evidence>
<keyword evidence="2" id="KW-1185">Reference proteome</keyword>
<protein>
    <submittedName>
        <fullName evidence="1">Uncharacterized protein</fullName>
    </submittedName>
</protein>
<reference evidence="1 2" key="1">
    <citation type="submission" date="2023-10" db="EMBL/GenBank/DDBJ databases">
        <title>Chromosome-scale genome assembly provides insights into flower coloration mechanisms of Canna indica.</title>
        <authorList>
            <person name="Li C."/>
        </authorList>
    </citation>
    <scope>NUCLEOTIDE SEQUENCE [LARGE SCALE GENOMIC DNA]</scope>
    <source>
        <tissue evidence="1">Flower</tissue>
    </source>
</reference>
<gene>
    <name evidence="1" type="ORF">Cni_G06312</name>
</gene>
<dbReference type="Proteomes" id="UP001327560">
    <property type="component" value="Chromosome 2"/>
</dbReference>
<organism evidence="1 2">
    <name type="scientific">Canna indica</name>
    <name type="common">Indian-shot</name>
    <dbReference type="NCBI Taxonomy" id="4628"/>
    <lineage>
        <taxon>Eukaryota</taxon>
        <taxon>Viridiplantae</taxon>
        <taxon>Streptophyta</taxon>
        <taxon>Embryophyta</taxon>
        <taxon>Tracheophyta</taxon>
        <taxon>Spermatophyta</taxon>
        <taxon>Magnoliopsida</taxon>
        <taxon>Liliopsida</taxon>
        <taxon>Zingiberales</taxon>
        <taxon>Cannaceae</taxon>
        <taxon>Canna</taxon>
    </lineage>
</organism>
<accession>A0AAQ3JYH0</accession>
<dbReference type="EMBL" id="CP136891">
    <property type="protein sequence ID" value="WOK97604.1"/>
    <property type="molecule type" value="Genomic_DNA"/>
</dbReference>
<dbReference type="AlphaFoldDB" id="A0AAQ3JYH0"/>
<evidence type="ECO:0000313" key="1">
    <source>
        <dbReference type="EMBL" id="WOK97604.1"/>
    </source>
</evidence>
<proteinExistence type="predicted"/>
<name>A0AAQ3JYH0_9LILI</name>